<dbReference type="OrthoDB" id="6512918at2759"/>
<dbReference type="Gene3D" id="3.40.50.300">
    <property type="entry name" value="P-loop containing nucleotide triphosphate hydrolases"/>
    <property type="match status" value="1"/>
</dbReference>
<dbReference type="PANTHER" id="PTHR19229">
    <property type="entry name" value="ATP-BINDING CASSETTE TRANSPORTER SUBFAMILY A ABCA"/>
    <property type="match status" value="1"/>
</dbReference>
<dbReference type="PANTHER" id="PTHR19229:SF36">
    <property type="entry name" value="ATP-BINDING CASSETTE SUB-FAMILY A MEMBER 2"/>
    <property type="match status" value="1"/>
</dbReference>
<dbReference type="GO" id="GO:0140359">
    <property type="term" value="F:ABC-type transporter activity"/>
    <property type="evidence" value="ECO:0007669"/>
    <property type="project" value="InterPro"/>
</dbReference>
<dbReference type="GO" id="GO:0031288">
    <property type="term" value="P:sorocarp morphogenesis"/>
    <property type="evidence" value="ECO:0007669"/>
    <property type="project" value="TreeGrafter"/>
</dbReference>
<keyword evidence="2" id="KW-0677">Repeat</keyword>
<dbReference type="GO" id="GO:0016020">
    <property type="term" value="C:membrane"/>
    <property type="evidence" value="ECO:0007669"/>
    <property type="project" value="InterPro"/>
</dbReference>
<proteinExistence type="predicted"/>
<evidence type="ECO:0000256" key="2">
    <source>
        <dbReference type="ARBA" id="ARBA00022737"/>
    </source>
</evidence>
<accession>F4PIS4</accession>
<gene>
    <name evidence="3" type="ORF">DFA_02897</name>
</gene>
<dbReference type="GO" id="GO:0005319">
    <property type="term" value="F:lipid transporter activity"/>
    <property type="evidence" value="ECO:0007669"/>
    <property type="project" value="TreeGrafter"/>
</dbReference>
<protein>
    <submittedName>
        <fullName evidence="3">Uncharacterized protein</fullName>
    </submittedName>
</protein>
<dbReference type="InterPro" id="IPR027417">
    <property type="entry name" value="P-loop_NTPase"/>
</dbReference>
<dbReference type="Proteomes" id="UP000007797">
    <property type="component" value="Unassembled WGS sequence"/>
</dbReference>
<dbReference type="KEGG" id="dfa:DFA_02897"/>
<dbReference type="AlphaFoldDB" id="F4PIS4"/>
<evidence type="ECO:0000313" key="4">
    <source>
        <dbReference type="Proteomes" id="UP000007797"/>
    </source>
</evidence>
<dbReference type="GeneID" id="14877083"/>
<dbReference type="InterPro" id="IPR026082">
    <property type="entry name" value="ABCA"/>
</dbReference>
<reference evidence="4" key="1">
    <citation type="journal article" date="2011" name="Genome Res.">
        <title>Phylogeny-wide analysis of social amoeba genomes highlights ancient origins for complex intercellular communication.</title>
        <authorList>
            <person name="Heidel A.J."/>
            <person name="Lawal H.M."/>
            <person name="Felder M."/>
            <person name="Schilde C."/>
            <person name="Helps N.R."/>
            <person name="Tunggal B."/>
            <person name="Rivero F."/>
            <person name="John U."/>
            <person name="Schleicher M."/>
            <person name="Eichinger L."/>
            <person name="Platzer M."/>
            <person name="Noegel A.A."/>
            <person name="Schaap P."/>
            <person name="Gloeckner G."/>
        </authorList>
    </citation>
    <scope>NUCLEOTIDE SEQUENCE [LARGE SCALE GENOMIC DNA]</scope>
    <source>
        <strain evidence="4">SH3</strain>
    </source>
</reference>
<keyword evidence="1" id="KW-0813">Transport</keyword>
<dbReference type="EMBL" id="GL883006">
    <property type="protein sequence ID" value="EGG24653.1"/>
    <property type="molecule type" value="Genomic_DNA"/>
</dbReference>
<evidence type="ECO:0000256" key="1">
    <source>
        <dbReference type="ARBA" id="ARBA00022448"/>
    </source>
</evidence>
<organism evidence="3 4">
    <name type="scientific">Cavenderia fasciculata</name>
    <name type="common">Slime mold</name>
    <name type="synonym">Dictyostelium fasciculatum</name>
    <dbReference type="NCBI Taxonomy" id="261658"/>
    <lineage>
        <taxon>Eukaryota</taxon>
        <taxon>Amoebozoa</taxon>
        <taxon>Evosea</taxon>
        <taxon>Eumycetozoa</taxon>
        <taxon>Dictyostelia</taxon>
        <taxon>Acytosteliales</taxon>
        <taxon>Cavenderiaceae</taxon>
        <taxon>Cavenderia</taxon>
    </lineage>
</organism>
<dbReference type="RefSeq" id="XP_004362504.1">
    <property type="nucleotide sequence ID" value="XM_004362447.1"/>
</dbReference>
<evidence type="ECO:0000313" key="3">
    <source>
        <dbReference type="EMBL" id="EGG24653.1"/>
    </source>
</evidence>
<keyword evidence="4" id="KW-1185">Reference proteome</keyword>
<name>F4PIS4_CACFS</name>
<sequence length="76" mass="8076">MNGAVKGKKKLSMLSGDIYPTSGSASINGFDLVTERASALKSIGSCPQFDALNTHQQLSPCSRIKGIPEHQIDETV</sequence>